<dbReference type="Proteomes" id="UP001611383">
    <property type="component" value="Chromosome"/>
</dbReference>
<dbReference type="SUPFAM" id="SSF47384">
    <property type="entry name" value="Homodimeric domain of signal transducing histidine kinase"/>
    <property type="match status" value="1"/>
</dbReference>
<evidence type="ECO:0000313" key="5">
    <source>
        <dbReference type="EMBL" id="WNG47262.1"/>
    </source>
</evidence>
<evidence type="ECO:0000256" key="2">
    <source>
        <dbReference type="ARBA" id="ARBA00012438"/>
    </source>
</evidence>
<evidence type="ECO:0000256" key="1">
    <source>
        <dbReference type="ARBA" id="ARBA00000085"/>
    </source>
</evidence>
<dbReference type="PRINTS" id="PR00344">
    <property type="entry name" value="BCTRLSENSOR"/>
</dbReference>
<evidence type="ECO:0000259" key="4">
    <source>
        <dbReference type="PROSITE" id="PS50109"/>
    </source>
</evidence>
<dbReference type="Gene3D" id="3.30.565.10">
    <property type="entry name" value="Histidine kinase-like ATPase, C-terminal domain"/>
    <property type="match status" value="1"/>
</dbReference>
<dbReference type="CDD" id="cd00082">
    <property type="entry name" value="HisKA"/>
    <property type="match status" value="1"/>
</dbReference>
<dbReference type="PANTHER" id="PTHR43547">
    <property type="entry name" value="TWO-COMPONENT HISTIDINE KINASE"/>
    <property type="match status" value="1"/>
</dbReference>
<dbReference type="EMBL" id="CP043494">
    <property type="protein sequence ID" value="WNG47262.1"/>
    <property type="molecule type" value="Genomic_DNA"/>
</dbReference>
<sequence>MESSSLNGLRQLQRGQHACLIYEEQDDPLALVAPYAARAFEAGERCVYVVGEQEPERIERSLEAVGVDVVRQRECGALVLVSRWEVSFPNGEFDPTAMLGYVRQTITQTLAEGFTGLRLVAEMTWALQMGVGANKLIHYEALGNHLYPDEPLVAICMYNRARFPAAVCHDALRVHPWVAMGETAYDNLYFEPPDAVIGPAAAELRLEWMMEQLKRVRAAEAQRFELVSARAAQVEAEAAARAKDALLSMLAHELRTPLTTMLAQAQSSLRKLDKSREVDLDAIRRSLEIVARQANRQAKLIEQVLDAARLASDQLPLKPVLCELSTLVRDVAEQMQTLATEHTVLVRDSDKVEAIIDPLRMEQVLINLLDNARKYSPPGTQIEVALTVNPEMISLEVRDHGNGIPTSEHERIFERFHRLRQDQSGVGLGLHISREIVRMHGGDLVVETPAEGGTRFIARLPIAPSRGHPATDEVVRAETTTVSQP</sequence>
<dbReference type="InterPro" id="IPR036097">
    <property type="entry name" value="HisK_dim/P_sf"/>
</dbReference>
<dbReference type="PROSITE" id="PS50109">
    <property type="entry name" value="HIS_KIN"/>
    <property type="match status" value="1"/>
</dbReference>
<name>A0ABY9WVC0_9BACT</name>
<protein>
    <recommendedName>
        <fullName evidence="2">histidine kinase</fullName>
        <ecNumber evidence="2">2.7.13.3</ecNumber>
    </recommendedName>
</protein>
<evidence type="ECO:0000313" key="6">
    <source>
        <dbReference type="Proteomes" id="UP001611383"/>
    </source>
</evidence>
<dbReference type="Pfam" id="PF00512">
    <property type="entry name" value="HisKA"/>
    <property type="match status" value="1"/>
</dbReference>
<feature type="domain" description="Histidine kinase" evidence="4">
    <location>
        <begin position="249"/>
        <end position="464"/>
    </location>
</feature>
<dbReference type="RefSeq" id="WP_395824845.1">
    <property type="nucleotide sequence ID" value="NZ_CP043494.1"/>
</dbReference>
<dbReference type="InterPro" id="IPR005467">
    <property type="entry name" value="His_kinase_dom"/>
</dbReference>
<keyword evidence="3" id="KW-0597">Phosphoprotein</keyword>
<dbReference type="InterPro" id="IPR003594">
    <property type="entry name" value="HATPase_dom"/>
</dbReference>
<organism evidence="5 6">
    <name type="scientific">Archangium minus</name>
    <dbReference type="NCBI Taxonomy" id="83450"/>
    <lineage>
        <taxon>Bacteria</taxon>
        <taxon>Pseudomonadati</taxon>
        <taxon>Myxococcota</taxon>
        <taxon>Myxococcia</taxon>
        <taxon>Myxococcales</taxon>
        <taxon>Cystobacterineae</taxon>
        <taxon>Archangiaceae</taxon>
        <taxon>Archangium</taxon>
    </lineage>
</organism>
<dbReference type="Pfam" id="PF14417">
    <property type="entry name" value="MEDS"/>
    <property type="match status" value="1"/>
</dbReference>
<dbReference type="CDD" id="cd00075">
    <property type="entry name" value="HATPase"/>
    <property type="match status" value="1"/>
</dbReference>
<dbReference type="EC" id="2.7.13.3" evidence="2"/>
<dbReference type="InterPro" id="IPR003661">
    <property type="entry name" value="HisK_dim/P_dom"/>
</dbReference>
<dbReference type="InterPro" id="IPR004358">
    <property type="entry name" value="Sig_transdc_His_kin-like_C"/>
</dbReference>
<dbReference type="SMART" id="SM00388">
    <property type="entry name" value="HisKA"/>
    <property type="match status" value="1"/>
</dbReference>
<dbReference type="SMART" id="SM00387">
    <property type="entry name" value="HATPase_c"/>
    <property type="match status" value="1"/>
</dbReference>
<dbReference type="Pfam" id="PF02518">
    <property type="entry name" value="HATPase_c"/>
    <property type="match status" value="1"/>
</dbReference>
<proteinExistence type="predicted"/>
<accession>A0ABY9WVC0</accession>
<gene>
    <name evidence="5" type="ORF">F0U60_26415</name>
</gene>
<evidence type="ECO:0000256" key="3">
    <source>
        <dbReference type="ARBA" id="ARBA00022553"/>
    </source>
</evidence>
<dbReference type="SUPFAM" id="SSF55874">
    <property type="entry name" value="ATPase domain of HSP90 chaperone/DNA topoisomerase II/histidine kinase"/>
    <property type="match status" value="1"/>
</dbReference>
<comment type="catalytic activity">
    <reaction evidence="1">
        <text>ATP + protein L-histidine = ADP + protein N-phospho-L-histidine.</text>
        <dbReference type="EC" id="2.7.13.3"/>
    </reaction>
</comment>
<reference evidence="5 6" key="1">
    <citation type="submission" date="2019-08" db="EMBL/GenBank/DDBJ databases">
        <title>Archangium and Cystobacter genomes.</title>
        <authorList>
            <person name="Chen I.-C.K."/>
            <person name="Wielgoss S."/>
        </authorList>
    </citation>
    <scope>NUCLEOTIDE SEQUENCE [LARGE SCALE GENOMIC DNA]</scope>
    <source>
        <strain evidence="5 6">Cbm 6</strain>
    </source>
</reference>
<dbReference type="PANTHER" id="PTHR43547:SF2">
    <property type="entry name" value="HYBRID SIGNAL TRANSDUCTION HISTIDINE KINASE C"/>
    <property type="match status" value="1"/>
</dbReference>
<keyword evidence="6" id="KW-1185">Reference proteome</keyword>
<dbReference type="InterPro" id="IPR025847">
    <property type="entry name" value="MEDS_domain"/>
</dbReference>
<dbReference type="Gene3D" id="1.10.287.130">
    <property type="match status" value="1"/>
</dbReference>
<dbReference type="InterPro" id="IPR036890">
    <property type="entry name" value="HATPase_C_sf"/>
</dbReference>